<keyword evidence="1" id="KW-0812">Transmembrane</keyword>
<evidence type="ECO:0000256" key="1">
    <source>
        <dbReference type="SAM" id="Phobius"/>
    </source>
</evidence>
<proteinExistence type="predicted"/>
<protein>
    <submittedName>
        <fullName evidence="2">Uncharacterized protein</fullName>
    </submittedName>
</protein>
<keyword evidence="1" id="KW-0472">Membrane</keyword>
<sequence length="122" mass="13530">MDNLLEGVLPHMTNNNIVNLQIVARGQIIDRLGKELYSPEIAAKRGPRFYGINSSLEWVNVATVTTAGLSFLAAVIVAYINNQKNKKVRVVFNDGPVKEIEAPNQKELMELLQKIKGLELGD</sequence>
<gene>
    <name evidence="2" type="ORF">EGO53_03230</name>
</gene>
<organism evidence="2 3">
    <name type="scientific">Serratia liquefaciens</name>
    <dbReference type="NCBI Taxonomy" id="614"/>
    <lineage>
        <taxon>Bacteria</taxon>
        <taxon>Pseudomonadati</taxon>
        <taxon>Pseudomonadota</taxon>
        <taxon>Gammaproteobacteria</taxon>
        <taxon>Enterobacterales</taxon>
        <taxon>Yersiniaceae</taxon>
        <taxon>Serratia</taxon>
    </lineage>
</organism>
<dbReference type="AlphaFoldDB" id="A0A515CS01"/>
<dbReference type="EMBL" id="CP033893">
    <property type="protein sequence ID" value="QDL30860.1"/>
    <property type="molecule type" value="Genomic_DNA"/>
</dbReference>
<keyword evidence="1" id="KW-1133">Transmembrane helix</keyword>
<accession>A0A515CS01</accession>
<dbReference type="Proteomes" id="UP000317572">
    <property type="component" value="Chromosome"/>
</dbReference>
<reference evidence="2 3" key="1">
    <citation type="submission" date="2018-11" db="EMBL/GenBank/DDBJ databases">
        <title>The first complete genome of Serratia liquefaciens isolated from metalophyte plant revel distinctness adaptive mechanisms in an extreme habitat.</title>
        <authorList>
            <person name="Caneschi W.L."/>
            <person name="Sanchez A.B."/>
            <person name="Felestrino E.B."/>
            <person name="Assis R.A.B."/>
            <person name="Lemes C.G.C."/>
            <person name="Cordeiro I.F."/>
            <person name="Fonseca N.P."/>
            <person name="Villa M."/>
            <person name="Vieira I.T."/>
            <person name="Moraes L.A."/>
            <person name="Kamino L.H.Y."/>
            <person name="do Carmo F."/>
            <person name="Garcia C.M."/>
            <person name="Almeida N.F."/>
            <person name="Silva R.S."/>
            <person name="Ferro J.A."/>
            <person name="Ferro M.I.T."/>
            <person name="Varani A.M."/>
            <person name="Ferreira R.M."/>
            <person name="dos Santos V.L."/>
            <person name="Silva U.C."/>
            <person name="Setubal J.C."/>
            <person name="Moreira L.M."/>
        </authorList>
    </citation>
    <scope>NUCLEOTIDE SEQUENCE [LARGE SCALE GENOMIC DNA]</scope>
    <source>
        <strain evidence="2 3">FG3</strain>
    </source>
</reference>
<evidence type="ECO:0000313" key="3">
    <source>
        <dbReference type="Proteomes" id="UP000317572"/>
    </source>
</evidence>
<feature type="transmembrane region" description="Helical" evidence="1">
    <location>
        <begin position="58"/>
        <end position="80"/>
    </location>
</feature>
<evidence type="ECO:0000313" key="2">
    <source>
        <dbReference type="EMBL" id="QDL30860.1"/>
    </source>
</evidence>
<name>A0A515CS01_SERLI</name>